<dbReference type="GO" id="GO:0052689">
    <property type="term" value="F:carboxylic ester hydrolase activity"/>
    <property type="evidence" value="ECO:0007669"/>
    <property type="project" value="UniProtKB-KW"/>
</dbReference>
<dbReference type="PANTHER" id="PTHR11049:SF24">
    <property type="entry name" value="CYTOSOLIC ACYL COENZYME A THIOESTER HYDROLASE"/>
    <property type="match status" value="1"/>
</dbReference>
<evidence type="ECO:0000259" key="4">
    <source>
        <dbReference type="PROSITE" id="PS51770"/>
    </source>
</evidence>
<accession>A0A6P7IAQ4</accession>
<dbReference type="CDD" id="cd03442">
    <property type="entry name" value="BFIT_BACH"/>
    <property type="match status" value="1"/>
</dbReference>
<dbReference type="SUPFAM" id="SSF54637">
    <property type="entry name" value="Thioesterase/thiol ester dehydrase-isomerase"/>
    <property type="match status" value="1"/>
</dbReference>
<feature type="domain" description="HotDog ACOT-type" evidence="4">
    <location>
        <begin position="36"/>
        <end position="154"/>
    </location>
</feature>
<protein>
    <submittedName>
        <fullName evidence="6">Cytosolic acyl coenzyme A thioester hydrolase-like</fullName>
    </submittedName>
</protein>
<dbReference type="GeneID" id="114438277"/>
<gene>
    <name evidence="6" type="primary">LOC114438277</name>
</gene>
<keyword evidence="2" id="KW-0378">Hydrolase</keyword>
<dbReference type="FunFam" id="3.10.129.10:FF:000009">
    <property type="entry name" value="Cytosolic acyl coenzyme A thioester hydrolase"/>
    <property type="match status" value="1"/>
</dbReference>
<dbReference type="InterPro" id="IPR033120">
    <property type="entry name" value="HOTDOG_ACOT"/>
</dbReference>
<dbReference type="RefSeq" id="XP_028265300.1">
    <property type="nucleotide sequence ID" value="XM_028409499.1"/>
</dbReference>
<evidence type="ECO:0000313" key="5">
    <source>
        <dbReference type="Proteomes" id="UP000515145"/>
    </source>
</evidence>
<feature type="compositionally biased region" description="Basic and acidic residues" evidence="3">
    <location>
        <begin position="265"/>
        <end position="274"/>
    </location>
</feature>
<dbReference type="Gene3D" id="3.10.129.10">
    <property type="entry name" value="Hotdog Thioesterase"/>
    <property type="match status" value="1"/>
</dbReference>
<dbReference type="InterPro" id="IPR040170">
    <property type="entry name" value="Cytosol_ACT"/>
</dbReference>
<dbReference type="Proteomes" id="UP000515145">
    <property type="component" value="Chromosome 7"/>
</dbReference>
<dbReference type="GO" id="GO:0005829">
    <property type="term" value="C:cytosol"/>
    <property type="evidence" value="ECO:0007669"/>
    <property type="project" value="TreeGrafter"/>
</dbReference>
<evidence type="ECO:0000313" key="6">
    <source>
        <dbReference type="RefSeq" id="XP_028265300.1"/>
    </source>
</evidence>
<keyword evidence="5" id="KW-1185">Reference proteome</keyword>
<dbReference type="GO" id="GO:0052816">
    <property type="term" value="F:long-chain fatty acyl-CoA hydrolase activity"/>
    <property type="evidence" value="ECO:0007669"/>
    <property type="project" value="TreeGrafter"/>
</dbReference>
<proteinExistence type="predicted"/>
<feature type="region of interest" description="Disordered" evidence="3">
    <location>
        <begin position="255"/>
        <end position="274"/>
    </location>
</feature>
<name>A0A6P7IAQ4_9TELE</name>
<dbReference type="PANTHER" id="PTHR11049">
    <property type="entry name" value="ACYL COENZYME A THIOESTER HYDROLASE"/>
    <property type="match status" value="1"/>
</dbReference>
<evidence type="ECO:0000256" key="2">
    <source>
        <dbReference type="ARBA" id="ARBA00022801"/>
    </source>
</evidence>
<dbReference type="InterPro" id="IPR029069">
    <property type="entry name" value="HotDog_dom_sf"/>
</dbReference>
<organism evidence="5 6">
    <name type="scientific">Parambassis ranga</name>
    <name type="common">Indian glassy fish</name>
    <dbReference type="NCBI Taxonomy" id="210632"/>
    <lineage>
        <taxon>Eukaryota</taxon>
        <taxon>Metazoa</taxon>
        <taxon>Chordata</taxon>
        <taxon>Craniata</taxon>
        <taxon>Vertebrata</taxon>
        <taxon>Euteleostomi</taxon>
        <taxon>Actinopterygii</taxon>
        <taxon>Neopterygii</taxon>
        <taxon>Teleostei</taxon>
        <taxon>Neoteleostei</taxon>
        <taxon>Acanthomorphata</taxon>
        <taxon>Ovalentaria</taxon>
        <taxon>Ambassidae</taxon>
        <taxon>Parambassis</taxon>
    </lineage>
</organism>
<reference evidence="6" key="1">
    <citation type="submission" date="2025-08" db="UniProtKB">
        <authorList>
            <consortium name="RefSeq"/>
        </authorList>
    </citation>
    <scope>IDENTIFICATION</scope>
</reference>
<evidence type="ECO:0000256" key="3">
    <source>
        <dbReference type="SAM" id="MobiDB-lite"/>
    </source>
</evidence>
<dbReference type="InterPro" id="IPR006683">
    <property type="entry name" value="Thioestr_dom"/>
</dbReference>
<keyword evidence="1" id="KW-0719">Serine esterase</keyword>
<dbReference type="Pfam" id="PF03061">
    <property type="entry name" value="4HBT"/>
    <property type="match status" value="1"/>
</dbReference>
<dbReference type="InParanoid" id="A0A6P7IAQ4"/>
<dbReference type="GO" id="GO:0009062">
    <property type="term" value="P:fatty acid catabolic process"/>
    <property type="evidence" value="ECO:0007669"/>
    <property type="project" value="TreeGrafter"/>
</dbReference>
<feature type="compositionally biased region" description="Polar residues" evidence="3">
    <location>
        <begin position="255"/>
        <end position="264"/>
    </location>
</feature>
<evidence type="ECO:0000256" key="1">
    <source>
        <dbReference type="ARBA" id="ARBA00022487"/>
    </source>
</evidence>
<sequence>MSCFRPRSSMPDGEVYMTEAALAKRQARLQGNHAQQGSKYEFTRIMRPDDANIMGTVHGGIILKMIEEAGCIISTRHCNTQNGDSCMAALVRVESTSFIVPMFVGEVAYITAEITYASKHSLEVQVEITAENLLTGTTKQANKAVLWYVPWKMKNVEKITEVPPIKYASAEDEEEGRKRYEAQKMERQESKAVIAEMAPPSPNPEPHTVGFSQSTLIHLVGPSDCSVHDYAYGGESVFLSLVLLLKILEVLPSSKPWSDSQKQQKWMDEGCKNE</sequence>
<dbReference type="AlphaFoldDB" id="A0A6P7IAQ4"/>
<dbReference type="PROSITE" id="PS51770">
    <property type="entry name" value="HOTDOG_ACOT"/>
    <property type="match status" value="1"/>
</dbReference>
<dbReference type="OrthoDB" id="331699at2759"/>
<dbReference type="GO" id="GO:0006637">
    <property type="term" value="P:acyl-CoA metabolic process"/>
    <property type="evidence" value="ECO:0007669"/>
    <property type="project" value="TreeGrafter"/>
</dbReference>